<dbReference type="SUPFAM" id="SSF48371">
    <property type="entry name" value="ARM repeat"/>
    <property type="match status" value="1"/>
</dbReference>
<gene>
    <name evidence="1" type="ORF">ACFFSY_07890</name>
</gene>
<dbReference type="Pfam" id="PF08713">
    <property type="entry name" value="DNA_alkylation"/>
    <property type="match status" value="1"/>
</dbReference>
<protein>
    <submittedName>
        <fullName evidence="1">DNA alkylation repair protein</fullName>
    </submittedName>
</protein>
<organism evidence="1 2">
    <name type="scientific">Paenibacillus aurantiacus</name>
    <dbReference type="NCBI Taxonomy" id="1936118"/>
    <lineage>
        <taxon>Bacteria</taxon>
        <taxon>Bacillati</taxon>
        <taxon>Bacillota</taxon>
        <taxon>Bacilli</taxon>
        <taxon>Bacillales</taxon>
        <taxon>Paenibacillaceae</taxon>
        <taxon>Paenibacillus</taxon>
    </lineage>
</organism>
<dbReference type="EMBL" id="JBHMDO010000015">
    <property type="protein sequence ID" value="MFB9325847.1"/>
    <property type="molecule type" value="Genomic_DNA"/>
</dbReference>
<dbReference type="Gene3D" id="1.25.40.290">
    <property type="entry name" value="ARM repeat domains"/>
    <property type="match status" value="1"/>
</dbReference>
<name>A0ABV5KKT7_9BACL</name>
<evidence type="ECO:0000313" key="1">
    <source>
        <dbReference type="EMBL" id="MFB9325847.1"/>
    </source>
</evidence>
<dbReference type="Proteomes" id="UP001589747">
    <property type="component" value="Unassembled WGS sequence"/>
</dbReference>
<dbReference type="InterPro" id="IPR016024">
    <property type="entry name" value="ARM-type_fold"/>
</dbReference>
<dbReference type="RefSeq" id="WP_377492458.1">
    <property type="nucleotide sequence ID" value="NZ_JBHMDO010000015.1"/>
</dbReference>
<dbReference type="InterPro" id="IPR014825">
    <property type="entry name" value="DNA_alkylation"/>
</dbReference>
<proteinExistence type="predicted"/>
<comment type="caution">
    <text evidence="1">The sequence shown here is derived from an EMBL/GenBank/DDBJ whole genome shotgun (WGS) entry which is preliminary data.</text>
</comment>
<sequence length="382" mass="42547">MAEPLKAMYNEPFLRQFAALVHSAWAPFDQERFVALVLSGEWEQLELKARMRRITVSLGAGLPAEYSKALDILYAIDERCTGFPYLFFPDFVEVYGMNDWARSMDALARFTGKSSAEFAIRPFILAEPEKTMARMLEWADSEDEHIRRLASEGCRPRLPWAPALPAFKRDPAPILPILEKLKADASLYVRKSVANNLNDIAKDHPALVLDIAQRWIGDNERTNWIVRRGCRSLIKAADPAIMALLGYADEEAAANVAHAVVDVTPDEARIGETTEIRYAAQLNPVAGTAADQQLEQGAFKLRLELGVDYVKANGSVSRKKFLLKETLAEPGARIAGAKRLSWADLTTRKHYPGVHRLWLLVNGREAAHAEMRLRGAGEGAAP</sequence>
<evidence type="ECO:0000313" key="2">
    <source>
        <dbReference type="Proteomes" id="UP001589747"/>
    </source>
</evidence>
<keyword evidence="2" id="KW-1185">Reference proteome</keyword>
<accession>A0ABV5KKT7</accession>
<reference evidence="1 2" key="1">
    <citation type="submission" date="2024-09" db="EMBL/GenBank/DDBJ databases">
        <authorList>
            <person name="Sun Q."/>
            <person name="Mori K."/>
        </authorList>
    </citation>
    <scope>NUCLEOTIDE SEQUENCE [LARGE SCALE GENOMIC DNA]</scope>
    <source>
        <strain evidence="1 2">TISTR 2452</strain>
    </source>
</reference>